<evidence type="ECO:0000313" key="6">
    <source>
        <dbReference type="EMBL" id="TWI16124.1"/>
    </source>
</evidence>
<dbReference type="GO" id="GO:0005829">
    <property type="term" value="C:cytosol"/>
    <property type="evidence" value="ECO:0007669"/>
    <property type="project" value="TreeGrafter"/>
</dbReference>
<dbReference type="PANTHER" id="PTHR12143">
    <property type="entry name" value="PEPTIDE N-GLYCANASE PNGASE -RELATED"/>
    <property type="match status" value="1"/>
</dbReference>
<evidence type="ECO:0000256" key="1">
    <source>
        <dbReference type="ARBA" id="ARBA00001913"/>
    </source>
</evidence>
<dbReference type="Proteomes" id="UP000315908">
    <property type="component" value="Unassembled WGS sequence"/>
</dbReference>
<dbReference type="GO" id="GO:0006516">
    <property type="term" value="P:glycoprotein catabolic process"/>
    <property type="evidence" value="ECO:0007669"/>
    <property type="project" value="TreeGrafter"/>
</dbReference>
<evidence type="ECO:0000256" key="2">
    <source>
        <dbReference type="ARBA" id="ARBA00011245"/>
    </source>
</evidence>
<keyword evidence="3" id="KW-0106">Calcium</keyword>
<sequence length="724" mass="83333">MSILEELINKKHQALKKIVVCYGQELYRLAFRIVKNQFAPFIHMKNNRLYMKKLLLSLMLCYATIAGAQTDRVNVFLGSSGDHGQLSPAASSPFHQLSIVPYTNPGTHTGYEHLAKEIKGFTHNRLEGVGCMGSGGLILIRPFIKNDIKPLNKIDEHAQPGYYALKTAEGIQVEVAVNNDFGREQYTFPVGRKGFFIDLGHAFNGAFVDNEFTQEGNLLFGKVRAKTTCHVGTYTIYYALEIPTASGWRKEGNKIWVDLKEESLIADVNIAFSAVDQQDARKTLAEYDKLDFSTVKKRAADRWKTALSVLQVKGDSDKVDLFYSLLYRSLQSPFVISDEQGNFRGTDGKIHRSKETRYHGWAIWDNYKTQLPLLELIDTEMYEGVVSSIADLYRYGKFDFAGAHEPANSVRTEHAAVVLLDAVKKGYRVDIDGIKDSLIHDTLRYDFKKPDKYLEACYDMWAMSKLFPQNSKTYLERAKSYQAIWNKDFKDLTKRDVDRMSARDMYQGTIRQYRWNVPFDVMGLRKLAGGEENFTQQLDEFYDGYYFNRANEPDMQSLTLYNASKTPWRYQEWIHRIALDTIIQYYFNDNSRGIGAHIDRIYKNEPKAFVRTMDDDAGAMSSWWVLSAIGLQQPLVGEPIFYISVPFFDQIRLENKENPLTIEVPNRSDKTRYIKSIKLNGRDLKRLWITHEELRKGGTLQIESSEIPTDYGRDDPWISHIENN</sequence>
<dbReference type="EMBL" id="VLKR01000033">
    <property type="protein sequence ID" value="TWI16124.1"/>
    <property type="molecule type" value="Genomic_DNA"/>
</dbReference>
<organism evidence="6 7">
    <name type="scientific">Sphingobacterium siyangense</name>
    <dbReference type="NCBI Taxonomy" id="459529"/>
    <lineage>
        <taxon>Bacteria</taxon>
        <taxon>Pseudomonadati</taxon>
        <taxon>Bacteroidota</taxon>
        <taxon>Sphingobacteriia</taxon>
        <taxon>Sphingobacteriales</taxon>
        <taxon>Sphingobacteriaceae</taxon>
        <taxon>Sphingobacterium</taxon>
    </lineage>
</organism>
<proteinExistence type="predicted"/>
<dbReference type="Gene3D" id="3.30.2080.10">
    <property type="entry name" value="GH92 mannosidase domain"/>
    <property type="match status" value="1"/>
</dbReference>
<comment type="caution">
    <text evidence="6">The sequence shown here is derived from an EMBL/GenBank/DDBJ whole genome shotgun (WGS) entry which is preliminary data.</text>
</comment>
<dbReference type="GO" id="GO:0030246">
    <property type="term" value="F:carbohydrate binding"/>
    <property type="evidence" value="ECO:0007669"/>
    <property type="project" value="InterPro"/>
</dbReference>
<protein>
    <submittedName>
        <fullName evidence="6">Putative alpha-1,2-mannosidase</fullName>
    </submittedName>
</protein>
<gene>
    <name evidence="6" type="ORF">IQ31_04577</name>
</gene>
<name>A0A562M864_9SPHI</name>
<dbReference type="Gene3D" id="2.70.98.10">
    <property type="match status" value="1"/>
</dbReference>
<dbReference type="InterPro" id="IPR014718">
    <property type="entry name" value="GH-type_carb-bd"/>
</dbReference>
<comment type="subunit">
    <text evidence="2">Monomer.</text>
</comment>
<accession>A0A562M864</accession>
<dbReference type="InterPro" id="IPR008928">
    <property type="entry name" value="6-hairpin_glycosidase_sf"/>
</dbReference>
<dbReference type="Gene3D" id="1.20.1610.10">
    <property type="entry name" value="alpha-1,2-mannosidases domains"/>
    <property type="match status" value="1"/>
</dbReference>
<dbReference type="InterPro" id="IPR012939">
    <property type="entry name" value="Glyco_hydro_92"/>
</dbReference>
<dbReference type="PANTHER" id="PTHR12143:SF39">
    <property type="entry name" value="SECRETED PROTEIN"/>
    <property type="match status" value="1"/>
</dbReference>
<evidence type="ECO:0000256" key="3">
    <source>
        <dbReference type="ARBA" id="ARBA00022837"/>
    </source>
</evidence>
<dbReference type="GO" id="GO:0005975">
    <property type="term" value="P:carbohydrate metabolic process"/>
    <property type="evidence" value="ECO:0007669"/>
    <property type="project" value="InterPro"/>
</dbReference>
<feature type="domain" description="Glycosyl hydrolase family 92 N-terminal" evidence="5">
    <location>
        <begin position="73"/>
        <end position="242"/>
    </location>
</feature>
<dbReference type="AlphaFoldDB" id="A0A562M864"/>
<evidence type="ECO:0000259" key="5">
    <source>
        <dbReference type="Pfam" id="PF17678"/>
    </source>
</evidence>
<dbReference type="InterPro" id="IPR041371">
    <property type="entry name" value="GH92_N"/>
</dbReference>
<evidence type="ECO:0000259" key="4">
    <source>
        <dbReference type="Pfam" id="PF07971"/>
    </source>
</evidence>
<dbReference type="InterPro" id="IPR050883">
    <property type="entry name" value="PNGase"/>
</dbReference>
<dbReference type="Pfam" id="PF17678">
    <property type="entry name" value="Glyco_hydro_92N"/>
    <property type="match status" value="1"/>
</dbReference>
<comment type="cofactor">
    <cofactor evidence="1">
        <name>Ca(2+)</name>
        <dbReference type="ChEBI" id="CHEBI:29108"/>
    </cofactor>
</comment>
<dbReference type="Pfam" id="PF07971">
    <property type="entry name" value="Glyco_hydro_92"/>
    <property type="match status" value="1"/>
</dbReference>
<evidence type="ECO:0000313" key="7">
    <source>
        <dbReference type="Proteomes" id="UP000315908"/>
    </source>
</evidence>
<feature type="domain" description="Glycosyl hydrolase family 92" evidence="4">
    <location>
        <begin position="280"/>
        <end position="703"/>
    </location>
</feature>
<dbReference type="SUPFAM" id="SSF48208">
    <property type="entry name" value="Six-hairpin glycosidases"/>
    <property type="match status" value="1"/>
</dbReference>
<dbReference type="Gene3D" id="1.20.1050.60">
    <property type="entry name" value="alpha-1,2-mannosidase"/>
    <property type="match status" value="1"/>
</dbReference>
<dbReference type="GO" id="GO:0000224">
    <property type="term" value="F:peptide-N4-(N-acetyl-beta-glucosaminyl)asparagine amidase activity"/>
    <property type="evidence" value="ECO:0007669"/>
    <property type="project" value="TreeGrafter"/>
</dbReference>
<reference evidence="6 7" key="1">
    <citation type="journal article" date="2015" name="Stand. Genomic Sci.">
        <title>Genomic Encyclopedia of Bacterial and Archaeal Type Strains, Phase III: the genomes of soil and plant-associated and newly described type strains.</title>
        <authorList>
            <person name="Whitman W.B."/>
            <person name="Woyke T."/>
            <person name="Klenk H.P."/>
            <person name="Zhou Y."/>
            <person name="Lilburn T.G."/>
            <person name="Beck B.J."/>
            <person name="De Vos P."/>
            <person name="Vandamme P."/>
            <person name="Eisen J.A."/>
            <person name="Garrity G."/>
            <person name="Hugenholtz P."/>
            <person name="Kyrpides N.C."/>
        </authorList>
    </citation>
    <scope>NUCLEOTIDE SEQUENCE [LARGE SCALE GENOMIC DNA]</scope>
    <source>
        <strain evidence="6 7">CGMCC 1.6855</strain>
    </source>
</reference>